<evidence type="ECO:0000259" key="2">
    <source>
        <dbReference type="Pfam" id="PF17919"/>
    </source>
</evidence>
<dbReference type="Pfam" id="PF17919">
    <property type="entry name" value="RT_RNaseH_2"/>
    <property type="match status" value="1"/>
</dbReference>
<dbReference type="InterPro" id="IPR043502">
    <property type="entry name" value="DNA/RNA_pol_sf"/>
</dbReference>
<feature type="domain" description="Reverse transcriptase/retrotransposon-derived protein RNase H-like" evidence="2">
    <location>
        <begin position="18"/>
        <end position="88"/>
    </location>
</feature>
<gene>
    <name evidence="4" type="primary">LOC107001107</name>
</gene>
<dbReference type="GeneID" id="107001107"/>
<dbReference type="PANTHER" id="PTHR48475">
    <property type="entry name" value="RIBONUCLEASE H"/>
    <property type="match status" value="1"/>
</dbReference>
<dbReference type="InterPro" id="IPR043128">
    <property type="entry name" value="Rev_trsase/Diguanyl_cyclase"/>
</dbReference>
<dbReference type="InterPro" id="IPR002156">
    <property type="entry name" value="RNaseH_domain"/>
</dbReference>
<sequence>MVCKPIFKLLNKDALTKWTKECQTSFDAIKNYLSNSPVLVPPREGSPLFLYLSVSDNTFGCIIVQHDVTGKKERAIYYISKKFTPYKMDPLKYIFKKAMPIGKLAKWQMLLSEFDIVYVTEEAIKAQALADHLVENPVDEEKKYLAVLVSESGQHYPMAVKIQLNCMNNMAEYEACILGLKMAINMNVHELLVIGDSDLLIHQVQGEWAVKNSKIMPYLQYIQKLCRRFFKIELRHTPRKQNELADALTTISSMIKHPDTNYIDPLDIELREHLVYCSYVEAEPDGLPWYFDIKKYLESGIYPEDVTSNQKKSI</sequence>
<dbReference type="Pfam" id="PF13456">
    <property type="entry name" value="RVT_3"/>
    <property type="match status" value="1"/>
</dbReference>
<reference evidence="4" key="2">
    <citation type="submission" date="2025-08" db="UniProtKB">
        <authorList>
            <consortium name="RefSeq"/>
        </authorList>
    </citation>
    <scope>IDENTIFICATION</scope>
</reference>
<evidence type="ECO:0000313" key="4">
    <source>
        <dbReference type="RefSeq" id="XP_015054762.1"/>
    </source>
</evidence>
<name>A0ABM1FC88_SOLPN</name>
<keyword evidence="3" id="KW-1185">Reference proteome</keyword>
<dbReference type="InterPro" id="IPR036397">
    <property type="entry name" value="RNaseH_sf"/>
</dbReference>
<dbReference type="CDD" id="cd09279">
    <property type="entry name" value="RNase_HI_like"/>
    <property type="match status" value="1"/>
</dbReference>
<organism evidence="3 4">
    <name type="scientific">Solanum pennellii</name>
    <name type="common">Tomato</name>
    <name type="synonym">Lycopersicon pennellii</name>
    <dbReference type="NCBI Taxonomy" id="28526"/>
    <lineage>
        <taxon>Eukaryota</taxon>
        <taxon>Viridiplantae</taxon>
        <taxon>Streptophyta</taxon>
        <taxon>Embryophyta</taxon>
        <taxon>Tracheophyta</taxon>
        <taxon>Spermatophyta</taxon>
        <taxon>Magnoliopsida</taxon>
        <taxon>eudicotyledons</taxon>
        <taxon>Gunneridae</taxon>
        <taxon>Pentapetalae</taxon>
        <taxon>asterids</taxon>
        <taxon>lamiids</taxon>
        <taxon>Solanales</taxon>
        <taxon>Solanaceae</taxon>
        <taxon>Solanoideae</taxon>
        <taxon>Solaneae</taxon>
        <taxon>Solanum</taxon>
        <taxon>Solanum subgen. Lycopersicon</taxon>
    </lineage>
</organism>
<dbReference type="InterPro" id="IPR041577">
    <property type="entry name" value="RT_RNaseH_2"/>
</dbReference>
<protein>
    <submittedName>
        <fullName evidence="4">Uncharacterized protein LOC107001107</fullName>
    </submittedName>
</protein>
<accession>A0ABM1FC88</accession>
<proteinExistence type="predicted"/>
<evidence type="ECO:0000259" key="1">
    <source>
        <dbReference type="Pfam" id="PF13456"/>
    </source>
</evidence>
<dbReference type="Gene3D" id="3.30.420.10">
    <property type="entry name" value="Ribonuclease H-like superfamily/Ribonuclease H"/>
    <property type="match status" value="1"/>
</dbReference>
<reference evidence="3" key="1">
    <citation type="journal article" date="2014" name="Nat. Genet.">
        <title>The genome of the stress-tolerant wild tomato species Solanum pennellii.</title>
        <authorList>
            <person name="Bolger A."/>
            <person name="Scossa F."/>
            <person name="Bolger M.E."/>
            <person name="Lanz C."/>
            <person name="Maumus F."/>
            <person name="Tohge T."/>
            <person name="Quesneville H."/>
            <person name="Alseekh S."/>
            <person name="Sorensen I."/>
            <person name="Lichtenstein G."/>
            <person name="Fich E.A."/>
            <person name="Conte M."/>
            <person name="Keller H."/>
            <person name="Schneeberger K."/>
            <person name="Schwacke R."/>
            <person name="Ofner I."/>
            <person name="Vrebalov J."/>
            <person name="Xu Y."/>
            <person name="Osorio S."/>
            <person name="Aflitos S.A."/>
            <person name="Schijlen E."/>
            <person name="Jimenez-Gomez J.M."/>
            <person name="Ryngajllo M."/>
            <person name="Kimura S."/>
            <person name="Kumar R."/>
            <person name="Koenig D."/>
            <person name="Headland L.R."/>
            <person name="Maloof J.N."/>
            <person name="Sinha N."/>
            <person name="van Ham R.C."/>
            <person name="Lankhorst R.K."/>
            <person name="Mao L."/>
            <person name="Vogel A."/>
            <person name="Arsova B."/>
            <person name="Panstruga R."/>
            <person name="Fei Z."/>
            <person name="Rose J.K."/>
            <person name="Zamir D."/>
            <person name="Carrari F."/>
            <person name="Giovannoni J.J."/>
            <person name="Weigel D."/>
            <person name="Usadel B."/>
            <person name="Fernie A.R."/>
        </authorList>
    </citation>
    <scope>NUCLEOTIDE SEQUENCE [LARGE SCALE GENOMIC DNA]</scope>
    <source>
        <strain evidence="3">cv. LA0716</strain>
    </source>
</reference>
<feature type="domain" description="RNase H type-1" evidence="1">
    <location>
        <begin position="146"/>
        <end position="248"/>
    </location>
</feature>
<dbReference type="Gene3D" id="3.30.70.270">
    <property type="match status" value="1"/>
</dbReference>
<dbReference type="RefSeq" id="XP_015054762.1">
    <property type="nucleotide sequence ID" value="XM_015199276.1"/>
</dbReference>
<evidence type="ECO:0000313" key="3">
    <source>
        <dbReference type="Proteomes" id="UP000694930"/>
    </source>
</evidence>
<dbReference type="PANTHER" id="PTHR48475:SF1">
    <property type="entry name" value="RNASE H TYPE-1 DOMAIN-CONTAINING PROTEIN"/>
    <property type="match status" value="1"/>
</dbReference>
<dbReference type="SUPFAM" id="SSF56672">
    <property type="entry name" value="DNA/RNA polymerases"/>
    <property type="match status" value="1"/>
</dbReference>
<dbReference type="Proteomes" id="UP000694930">
    <property type="component" value="Chromosome 10"/>
</dbReference>